<evidence type="ECO:0000256" key="2">
    <source>
        <dbReference type="ARBA" id="ARBA00022801"/>
    </source>
</evidence>
<dbReference type="GO" id="GO:0004725">
    <property type="term" value="F:protein tyrosine phosphatase activity"/>
    <property type="evidence" value="ECO:0007669"/>
    <property type="project" value="UniProtKB-UniRule"/>
</dbReference>
<name>A0A1I5VCT3_9LACT</name>
<dbReference type="RefSeq" id="WP_092479535.1">
    <property type="nucleotide sequence ID" value="NZ_FOXW01000001.1"/>
</dbReference>
<dbReference type="EMBL" id="FOXW01000001">
    <property type="protein sequence ID" value="SFQ05295.1"/>
    <property type="molecule type" value="Genomic_DNA"/>
</dbReference>
<keyword evidence="7" id="KW-1185">Reference proteome</keyword>
<keyword evidence="3 5" id="KW-0904">Protein phosphatase</keyword>
<gene>
    <name evidence="6" type="ORF">SAMN04488506_0477</name>
</gene>
<evidence type="ECO:0000256" key="4">
    <source>
        <dbReference type="ARBA" id="ARBA00051722"/>
    </source>
</evidence>
<protein>
    <recommendedName>
        <fullName evidence="5">Tyrosine-protein phosphatase</fullName>
        <ecNumber evidence="5">3.1.3.48</ecNumber>
    </recommendedName>
</protein>
<dbReference type="Pfam" id="PF19567">
    <property type="entry name" value="CpsB_CapC"/>
    <property type="match status" value="1"/>
</dbReference>
<evidence type="ECO:0000313" key="6">
    <source>
        <dbReference type="EMBL" id="SFQ05295.1"/>
    </source>
</evidence>
<dbReference type="Proteomes" id="UP000199136">
    <property type="component" value="Unassembled WGS sequence"/>
</dbReference>
<comment type="catalytic activity">
    <reaction evidence="4 5">
        <text>O-phospho-L-tyrosyl-[protein] + H2O = L-tyrosyl-[protein] + phosphate</text>
        <dbReference type="Rhea" id="RHEA:10684"/>
        <dbReference type="Rhea" id="RHEA-COMP:10136"/>
        <dbReference type="Rhea" id="RHEA-COMP:20101"/>
        <dbReference type="ChEBI" id="CHEBI:15377"/>
        <dbReference type="ChEBI" id="CHEBI:43474"/>
        <dbReference type="ChEBI" id="CHEBI:46858"/>
        <dbReference type="ChEBI" id="CHEBI:61978"/>
        <dbReference type="EC" id="3.1.3.48"/>
    </reaction>
</comment>
<evidence type="ECO:0000256" key="1">
    <source>
        <dbReference type="ARBA" id="ARBA00005750"/>
    </source>
</evidence>
<dbReference type="PANTHER" id="PTHR39181:SF1">
    <property type="entry name" value="TYROSINE-PROTEIN PHOSPHATASE YWQE"/>
    <property type="match status" value="1"/>
</dbReference>
<dbReference type="InterPro" id="IPR016195">
    <property type="entry name" value="Pol/histidinol_Pase-like"/>
</dbReference>
<evidence type="ECO:0000256" key="3">
    <source>
        <dbReference type="ARBA" id="ARBA00022912"/>
    </source>
</evidence>
<organism evidence="6 7">
    <name type="scientific">Desemzia incerta</name>
    <dbReference type="NCBI Taxonomy" id="82801"/>
    <lineage>
        <taxon>Bacteria</taxon>
        <taxon>Bacillati</taxon>
        <taxon>Bacillota</taxon>
        <taxon>Bacilli</taxon>
        <taxon>Lactobacillales</taxon>
        <taxon>Carnobacteriaceae</taxon>
        <taxon>Desemzia</taxon>
    </lineage>
</organism>
<dbReference type="AlphaFoldDB" id="A0A1I5VCT3"/>
<dbReference type="STRING" id="82801.SAMN04488506_0477"/>
<dbReference type="PIRSF" id="PIRSF016557">
    <property type="entry name" value="Caps_synth_CpsB"/>
    <property type="match status" value="1"/>
</dbReference>
<dbReference type="SUPFAM" id="SSF89550">
    <property type="entry name" value="PHP domain-like"/>
    <property type="match status" value="1"/>
</dbReference>
<dbReference type="PANTHER" id="PTHR39181">
    <property type="entry name" value="TYROSINE-PROTEIN PHOSPHATASE YWQE"/>
    <property type="match status" value="1"/>
</dbReference>
<evidence type="ECO:0000313" key="7">
    <source>
        <dbReference type="Proteomes" id="UP000199136"/>
    </source>
</evidence>
<reference evidence="6 7" key="1">
    <citation type="submission" date="2016-10" db="EMBL/GenBank/DDBJ databases">
        <authorList>
            <person name="de Groot N.N."/>
        </authorList>
    </citation>
    <scope>NUCLEOTIDE SEQUENCE [LARGE SCALE GENOMIC DNA]</scope>
    <source>
        <strain evidence="6 7">DSM 20581</strain>
    </source>
</reference>
<dbReference type="GO" id="GO:0030145">
    <property type="term" value="F:manganese ion binding"/>
    <property type="evidence" value="ECO:0007669"/>
    <property type="project" value="UniProtKB-UniRule"/>
</dbReference>
<sequence length="255" mass="28638">MIDLHCHILPGVDDGAKTIEDSMDMARTAVEEGITHILATPHYKNGHWDIEKKDILPLVEEVQDELDARGIPLTIFSGQEVRINGELMEDIELEKVQFIDEGQQYVLIEFPTPSIPAYTESLFFELQRSGVTPVIVHPERNHAVLKDPNVLLPFIERGALAQLTAASYTGGFGKEIQQVSKKLIEANLVHFIASDAHSVSKRSFHMKAAFEKLEKEYGARKVEEYHQVTKDLINGDVVVPPTPSKIKRSKLFGLF</sequence>
<dbReference type="OrthoDB" id="9788539at2"/>
<comment type="similarity">
    <text evidence="1 5">Belongs to the metallo-dependent hydrolases superfamily. CpsB/CapC family.</text>
</comment>
<keyword evidence="2 5" id="KW-0378">Hydrolase</keyword>
<evidence type="ECO:0000256" key="5">
    <source>
        <dbReference type="PIRNR" id="PIRNR016557"/>
    </source>
</evidence>
<dbReference type="InterPro" id="IPR016667">
    <property type="entry name" value="Caps_polysacc_synth_CpsB/CapC"/>
</dbReference>
<dbReference type="EC" id="3.1.3.48" evidence="5"/>
<dbReference type="Gene3D" id="3.20.20.140">
    <property type="entry name" value="Metal-dependent hydrolases"/>
    <property type="match status" value="1"/>
</dbReference>
<proteinExistence type="inferred from homology"/>
<accession>A0A1I5VCT3</accession>